<dbReference type="Proteomes" id="UP001341840">
    <property type="component" value="Unassembled WGS sequence"/>
</dbReference>
<organism evidence="1 2">
    <name type="scientific">Stylosanthes scabra</name>
    <dbReference type="NCBI Taxonomy" id="79078"/>
    <lineage>
        <taxon>Eukaryota</taxon>
        <taxon>Viridiplantae</taxon>
        <taxon>Streptophyta</taxon>
        <taxon>Embryophyta</taxon>
        <taxon>Tracheophyta</taxon>
        <taxon>Spermatophyta</taxon>
        <taxon>Magnoliopsida</taxon>
        <taxon>eudicotyledons</taxon>
        <taxon>Gunneridae</taxon>
        <taxon>Pentapetalae</taxon>
        <taxon>rosids</taxon>
        <taxon>fabids</taxon>
        <taxon>Fabales</taxon>
        <taxon>Fabaceae</taxon>
        <taxon>Papilionoideae</taxon>
        <taxon>50 kb inversion clade</taxon>
        <taxon>dalbergioids sensu lato</taxon>
        <taxon>Dalbergieae</taxon>
        <taxon>Pterocarpus clade</taxon>
        <taxon>Stylosanthes</taxon>
    </lineage>
</organism>
<dbReference type="EMBL" id="JASCZI010072583">
    <property type="protein sequence ID" value="MED6142595.1"/>
    <property type="molecule type" value="Genomic_DNA"/>
</dbReference>
<evidence type="ECO:0000313" key="2">
    <source>
        <dbReference type="Proteomes" id="UP001341840"/>
    </source>
</evidence>
<name>A0ABU6T2M0_9FABA</name>
<accession>A0ABU6T2M0</accession>
<evidence type="ECO:0000313" key="1">
    <source>
        <dbReference type="EMBL" id="MED6142595.1"/>
    </source>
</evidence>
<sequence length="88" mass="9994">MKKIGNMLVRIFRGIAIELLLLYELNQSRLQLKIVGLNSGPNNTTATADSSRSNIISEGSLLIRMPFVNHIIFDFLLKDFSFTLRKLL</sequence>
<gene>
    <name evidence="1" type="ORF">PIB30_115268</name>
</gene>
<protein>
    <submittedName>
        <fullName evidence="1">Uncharacterized protein</fullName>
    </submittedName>
</protein>
<proteinExistence type="predicted"/>
<feature type="non-terminal residue" evidence="1">
    <location>
        <position position="88"/>
    </location>
</feature>
<reference evidence="1 2" key="1">
    <citation type="journal article" date="2023" name="Plants (Basel)">
        <title>Bridging the Gap: Combining Genomics and Transcriptomics Approaches to Understand Stylosanthes scabra, an Orphan Legume from the Brazilian Caatinga.</title>
        <authorList>
            <person name="Ferreira-Neto J.R.C."/>
            <person name="da Silva M.D."/>
            <person name="Binneck E."/>
            <person name="de Melo N.F."/>
            <person name="da Silva R.H."/>
            <person name="de Melo A.L.T.M."/>
            <person name="Pandolfi V."/>
            <person name="Bustamante F.O."/>
            <person name="Brasileiro-Vidal A.C."/>
            <person name="Benko-Iseppon A.M."/>
        </authorList>
    </citation>
    <scope>NUCLEOTIDE SEQUENCE [LARGE SCALE GENOMIC DNA]</scope>
    <source>
        <tissue evidence="1">Leaves</tissue>
    </source>
</reference>
<comment type="caution">
    <text evidence="1">The sequence shown here is derived from an EMBL/GenBank/DDBJ whole genome shotgun (WGS) entry which is preliminary data.</text>
</comment>
<keyword evidence="2" id="KW-1185">Reference proteome</keyword>